<name>A0AAW1DWN0_ZOAVI</name>
<evidence type="ECO:0000313" key="1">
    <source>
        <dbReference type="EMBL" id="KAK9514345.1"/>
    </source>
</evidence>
<dbReference type="AlphaFoldDB" id="A0AAW1DWN0"/>
<sequence>MNSPEEFDKPHRRRLIKVSAGRPLPGITFPVLSRDEPTWLSEEDRGLVTGGPGRCSSLGIDRARRPDVLPLQKKQSASKSVALSVAPADKGMCFPVDMHPVCYHTFREASIVSF</sequence>
<accession>A0AAW1DWN0</accession>
<keyword evidence="2" id="KW-1185">Reference proteome</keyword>
<evidence type="ECO:0000313" key="2">
    <source>
        <dbReference type="Proteomes" id="UP001488805"/>
    </source>
</evidence>
<gene>
    <name evidence="1" type="ORF">VZT92_027818</name>
</gene>
<comment type="caution">
    <text evidence="1">The sequence shown here is derived from an EMBL/GenBank/DDBJ whole genome shotgun (WGS) entry which is preliminary data.</text>
</comment>
<proteinExistence type="predicted"/>
<reference evidence="1 2" key="1">
    <citation type="journal article" date="2024" name="Genome Biol. Evol.">
        <title>Chromosome-level genome assembly of the viviparous eelpout Zoarces viviparus.</title>
        <authorList>
            <person name="Fuhrmann N."/>
            <person name="Brasseur M.V."/>
            <person name="Bakowski C.E."/>
            <person name="Podsiadlowski L."/>
            <person name="Prost S."/>
            <person name="Krehenwinkel H."/>
            <person name="Mayer C."/>
        </authorList>
    </citation>
    <scope>NUCLEOTIDE SEQUENCE [LARGE SCALE GENOMIC DNA]</scope>
    <source>
        <strain evidence="1">NO-MEL_2022_Ind0_liver</strain>
    </source>
</reference>
<dbReference type="Proteomes" id="UP001488805">
    <property type="component" value="Unassembled WGS sequence"/>
</dbReference>
<dbReference type="EMBL" id="JBCEZU010000597">
    <property type="protein sequence ID" value="KAK9514345.1"/>
    <property type="molecule type" value="Genomic_DNA"/>
</dbReference>
<organism evidence="1 2">
    <name type="scientific">Zoarces viviparus</name>
    <name type="common">Viviparous eelpout</name>
    <name type="synonym">Blennius viviparus</name>
    <dbReference type="NCBI Taxonomy" id="48416"/>
    <lineage>
        <taxon>Eukaryota</taxon>
        <taxon>Metazoa</taxon>
        <taxon>Chordata</taxon>
        <taxon>Craniata</taxon>
        <taxon>Vertebrata</taxon>
        <taxon>Euteleostomi</taxon>
        <taxon>Actinopterygii</taxon>
        <taxon>Neopterygii</taxon>
        <taxon>Teleostei</taxon>
        <taxon>Neoteleostei</taxon>
        <taxon>Acanthomorphata</taxon>
        <taxon>Eupercaria</taxon>
        <taxon>Perciformes</taxon>
        <taxon>Cottioidei</taxon>
        <taxon>Zoarcales</taxon>
        <taxon>Zoarcidae</taxon>
        <taxon>Zoarcinae</taxon>
        <taxon>Zoarces</taxon>
    </lineage>
</organism>
<protein>
    <submittedName>
        <fullName evidence="1">Uncharacterized protein</fullName>
    </submittedName>
</protein>